<accession>A0ACD5H2S5</accession>
<gene>
    <name evidence="1" type="ORF">BH720_011740</name>
</gene>
<organism evidence="1 2">
    <name type="scientific">Desertifilum tharense IPPAS B-1220</name>
    <dbReference type="NCBI Taxonomy" id="1781255"/>
    <lineage>
        <taxon>Bacteria</taxon>
        <taxon>Bacillati</taxon>
        <taxon>Cyanobacteriota</taxon>
        <taxon>Cyanophyceae</taxon>
        <taxon>Desertifilales</taxon>
        <taxon>Desertifilaceae</taxon>
        <taxon>Desertifilum</taxon>
    </lineage>
</organism>
<reference evidence="1 2" key="1">
    <citation type="journal article" date="2016" name="Genome Announc.">
        <title>Draft Genome Sequence of the Thermotolerant Cyanobacterium Desertifilum sp. IPPAS B-1220.</title>
        <authorList>
            <person name="Mironov K.S."/>
            <person name="Sinetova M.A."/>
            <person name="Bolatkhan K."/>
            <person name="Zayadan B.K."/>
            <person name="Ustinova V.V."/>
            <person name="Kupriyanova E.V."/>
            <person name="Skrypnik A.N."/>
            <person name="Gogoleva N.E."/>
            <person name="Gogolev Y.V."/>
            <person name="Los D.A."/>
        </authorList>
    </citation>
    <scope>NUCLEOTIDE SEQUENCE [LARGE SCALE GENOMIC DNA]</scope>
    <source>
        <strain evidence="1 2">IPPAS B-1220</strain>
    </source>
</reference>
<evidence type="ECO:0000313" key="1">
    <source>
        <dbReference type="EMBL" id="XPM67452.1"/>
    </source>
</evidence>
<name>A0ACD5H2S5_9CYAN</name>
<dbReference type="Proteomes" id="UP000095472">
    <property type="component" value="Chromosome"/>
</dbReference>
<protein>
    <submittedName>
        <fullName evidence="1">Uncharacterized protein</fullName>
    </submittedName>
</protein>
<sequence>MLNRQSLGRIKMTEEVNSLSHSEGRRELGIRSWGLGKRRMGGRRGLGVGSWGLGKRRMEGK</sequence>
<dbReference type="EMBL" id="CP182909">
    <property type="protein sequence ID" value="XPM67452.1"/>
    <property type="molecule type" value="Genomic_DNA"/>
</dbReference>
<proteinExistence type="predicted"/>
<evidence type="ECO:0000313" key="2">
    <source>
        <dbReference type="Proteomes" id="UP000095472"/>
    </source>
</evidence>
<keyword evidence="2" id="KW-1185">Reference proteome</keyword>